<evidence type="ECO:0000313" key="3">
    <source>
        <dbReference type="Proteomes" id="UP000663880"/>
    </source>
</evidence>
<dbReference type="AlphaFoldDB" id="A0A821TIR8"/>
<accession>A0A821TIR8</accession>
<organism evidence="2 3">
    <name type="scientific">Pieris macdunnoughi</name>
    <dbReference type="NCBI Taxonomy" id="345717"/>
    <lineage>
        <taxon>Eukaryota</taxon>
        <taxon>Metazoa</taxon>
        <taxon>Ecdysozoa</taxon>
        <taxon>Arthropoda</taxon>
        <taxon>Hexapoda</taxon>
        <taxon>Insecta</taxon>
        <taxon>Pterygota</taxon>
        <taxon>Neoptera</taxon>
        <taxon>Endopterygota</taxon>
        <taxon>Lepidoptera</taxon>
        <taxon>Glossata</taxon>
        <taxon>Ditrysia</taxon>
        <taxon>Papilionoidea</taxon>
        <taxon>Pieridae</taxon>
        <taxon>Pierinae</taxon>
        <taxon>Pieris</taxon>
    </lineage>
</organism>
<dbReference type="Proteomes" id="UP000663880">
    <property type="component" value="Unassembled WGS sequence"/>
</dbReference>
<dbReference type="EMBL" id="CAJOBZ010000025">
    <property type="protein sequence ID" value="CAF4877275.1"/>
    <property type="molecule type" value="Genomic_DNA"/>
</dbReference>
<feature type="compositionally biased region" description="Polar residues" evidence="1">
    <location>
        <begin position="210"/>
        <end position="237"/>
    </location>
</feature>
<feature type="region of interest" description="Disordered" evidence="1">
    <location>
        <begin position="156"/>
        <end position="272"/>
    </location>
</feature>
<evidence type="ECO:0000313" key="2">
    <source>
        <dbReference type="EMBL" id="CAF4877275.1"/>
    </source>
</evidence>
<comment type="caution">
    <text evidence="2">The sequence shown here is derived from an EMBL/GenBank/DDBJ whole genome shotgun (WGS) entry which is preliminary data.</text>
</comment>
<name>A0A821TIR8_9NEOP</name>
<keyword evidence="3" id="KW-1185">Reference proteome</keyword>
<dbReference type="OrthoDB" id="7489878at2759"/>
<proteinExistence type="predicted"/>
<sequence>MVANYLATYVISWSYCMTSEHAQDVSGLEAGHLFLIAAVIAVSSAARLEHLERSYLPPDSNSVSGGFGSHGSNGFGSGHFGASARGSQGGFNGGNAGVDSGFSGSLNGFGSSNNGAVDGLKQYLPPHQSGSNFGGSAIKPACSTCGFARQQSFGAQVPSTQYGQPQFAAQPSNQYGQPQFTAQPSNQYGQPQFGAQPNHQSQPIGAPSHQFGSSSQNQFGANSQYNQHQSAPSTNGFASRFGQDSAASRQYLAPKTQEIPQQPFDEQTGYQY</sequence>
<feature type="compositionally biased region" description="Polar residues" evidence="1">
    <location>
        <begin position="156"/>
        <end position="203"/>
    </location>
</feature>
<gene>
    <name evidence="2" type="ORF">PMACD_LOCUS9278</name>
</gene>
<reference evidence="2" key="1">
    <citation type="submission" date="2021-02" db="EMBL/GenBank/DDBJ databases">
        <authorList>
            <person name="Steward A R."/>
        </authorList>
    </citation>
    <scope>NUCLEOTIDE SEQUENCE</scope>
</reference>
<protein>
    <submittedName>
        <fullName evidence="2">Uncharacterized protein</fullName>
    </submittedName>
</protein>
<evidence type="ECO:0000256" key="1">
    <source>
        <dbReference type="SAM" id="MobiDB-lite"/>
    </source>
</evidence>
<feature type="compositionally biased region" description="Polar residues" evidence="1">
    <location>
        <begin position="258"/>
        <end position="272"/>
    </location>
</feature>